<dbReference type="AlphaFoldDB" id="A0A367KQL5"/>
<evidence type="ECO:0000313" key="1">
    <source>
        <dbReference type="EMBL" id="RCI04479.1"/>
    </source>
</evidence>
<comment type="caution">
    <text evidence="1">The sequence shown here is derived from an EMBL/GenBank/DDBJ whole genome shotgun (WGS) entry which is preliminary data.</text>
</comment>
<name>A0A367KQL5_RHIST</name>
<evidence type="ECO:0000313" key="2">
    <source>
        <dbReference type="Proteomes" id="UP000253551"/>
    </source>
</evidence>
<organism evidence="1 2">
    <name type="scientific">Rhizopus stolonifer</name>
    <name type="common">Rhizopus nigricans</name>
    <dbReference type="NCBI Taxonomy" id="4846"/>
    <lineage>
        <taxon>Eukaryota</taxon>
        <taxon>Fungi</taxon>
        <taxon>Fungi incertae sedis</taxon>
        <taxon>Mucoromycota</taxon>
        <taxon>Mucoromycotina</taxon>
        <taxon>Mucoromycetes</taxon>
        <taxon>Mucorales</taxon>
        <taxon>Mucorineae</taxon>
        <taxon>Rhizopodaceae</taxon>
        <taxon>Rhizopus</taxon>
    </lineage>
</organism>
<sequence length="130" mass="14301">MFANDLTERSVCKHKHDCANQPTDNIKEKASAALKIMQAMSILMTQGQMVDALQLIANPSDMTSAPGIKGSDTADAKKIIVPHIVFDGDQTLYLGLESKARTILYTVDTIVGMNMYTEKSPEVMFQYSVL</sequence>
<proteinExistence type="predicted"/>
<dbReference type="Proteomes" id="UP000253551">
    <property type="component" value="Unassembled WGS sequence"/>
</dbReference>
<protein>
    <submittedName>
        <fullName evidence="1">Uncharacterized protein</fullName>
    </submittedName>
</protein>
<dbReference type="EMBL" id="PJQM01000670">
    <property type="protein sequence ID" value="RCI04479.1"/>
    <property type="molecule type" value="Genomic_DNA"/>
</dbReference>
<accession>A0A367KQL5</accession>
<gene>
    <name evidence="1" type="ORF">CU098_013116</name>
</gene>
<reference evidence="1 2" key="1">
    <citation type="journal article" date="2018" name="G3 (Bethesda)">
        <title>Phylogenetic and Phylogenomic Definition of Rhizopus Species.</title>
        <authorList>
            <person name="Gryganskyi A.P."/>
            <person name="Golan J."/>
            <person name="Dolatabadi S."/>
            <person name="Mondo S."/>
            <person name="Robb S."/>
            <person name="Idnurm A."/>
            <person name="Muszewska A."/>
            <person name="Steczkiewicz K."/>
            <person name="Masonjones S."/>
            <person name="Liao H.L."/>
            <person name="Gajdeczka M.T."/>
            <person name="Anike F."/>
            <person name="Vuek A."/>
            <person name="Anishchenko I.M."/>
            <person name="Voigt K."/>
            <person name="de Hoog G.S."/>
            <person name="Smith M.E."/>
            <person name="Heitman J."/>
            <person name="Vilgalys R."/>
            <person name="Stajich J.E."/>
        </authorList>
    </citation>
    <scope>NUCLEOTIDE SEQUENCE [LARGE SCALE GENOMIC DNA]</scope>
    <source>
        <strain evidence="1 2">LSU 92-RS-03</strain>
    </source>
</reference>
<keyword evidence="2" id="KW-1185">Reference proteome</keyword>